<feature type="binding site" evidence="7">
    <location>
        <position position="27"/>
    </location>
    <ligand>
        <name>phosphoenolpyruvate</name>
        <dbReference type="ChEBI" id="CHEBI:58702"/>
    </ligand>
</feature>
<dbReference type="Proteomes" id="UP000249377">
    <property type="component" value="Unassembled WGS sequence"/>
</dbReference>
<proteinExistence type="inferred from homology"/>
<keyword evidence="3 7" id="KW-0028">Amino-acid biosynthesis</keyword>
<dbReference type="GO" id="GO:0005737">
    <property type="term" value="C:cytoplasm"/>
    <property type="evidence" value="ECO:0007669"/>
    <property type="project" value="UniProtKB-SubCell"/>
</dbReference>
<evidence type="ECO:0000256" key="7">
    <source>
        <dbReference type="HAMAP-Rule" id="MF_00210"/>
    </source>
</evidence>
<feature type="binding site" evidence="7">
    <location>
        <position position="171"/>
    </location>
    <ligand>
        <name>3-phosphoshikimate</name>
        <dbReference type="ChEBI" id="CHEBI:145989"/>
    </ligand>
</feature>
<dbReference type="EC" id="2.5.1.19" evidence="7"/>
<feature type="binding site" evidence="7">
    <location>
        <position position="386"/>
    </location>
    <ligand>
        <name>phosphoenolpyruvate</name>
        <dbReference type="ChEBI" id="CHEBI:58702"/>
    </ligand>
</feature>
<dbReference type="InterPro" id="IPR013792">
    <property type="entry name" value="RNA3'P_cycl/enolpyr_Trfase_a/b"/>
</dbReference>
<comment type="similarity">
    <text evidence="2 7">Belongs to the EPSP synthase family.</text>
</comment>
<dbReference type="Gene3D" id="3.65.10.10">
    <property type="entry name" value="Enolpyruvate transferase domain"/>
    <property type="match status" value="2"/>
</dbReference>
<dbReference type="Pfam" id="PF00275">
    <property type="entry name" value="EPSP_synthase"/>
    <property type="match status" value="1"/>
</dbReference>
<dbReference type="HAMAP" id="MF_00210">
    <property type="entry name" value="EPSP_synth"/>
    <property type="match status" value="1"/>
</dbReference>
<protein>
    <recommendedName>
        <fullName evidence="7">3-phosphoshikimate 1-carboxyvinyltransferase</fullName>
        <ecNumber evidence="7">2.5.1.19</ecNumber>
    </recommendedName>
    <alternativeName>
        <fullName evidence="7">5-enolpyruvylshikimate-3-phosphate synthase</fullName>
        <shortName evidence="7">EPSP synthase</shortName>
        <shortName evidence="7">EPSPS</shortName>
    </alternativeName>
</protein>
<comment type="catalytic activity">
    <reaction evidence="6">
        <text>3-phosphoshikimate + phosphoenolpyruvate = 5-O-(1-carboxyvinyl)-3-phosphoshikimate + phosphate</text>
        <dbReference type="Rhea" id="RHEA:21256"/>
        <dbReference type="ChEBI" id="CHEBI:43474"/>
        <dbReference type="ChEBI" id="CHEBI:57701"/>
        <dbReference type="ChEBI" id="CHEBI:58702"/>
        <dbReference type="ChEBI" id="CHEBI:145989"/>
        <dbReference type="EC" id="2.5.1.19"/>
    </reaction>
    <physiologicalReaction direction="left-to-right" evidence="6">
        <dbReference type="Rhea" id="RHEA:21257"/>
    </physiologicalReaction>
</comment>
<dbReference type="UniPathway" id="UPA00053">
    <property type="reaction ID" value="UER00089"/>
</dbReference>
<dbReference type="GO" id="GO:0003866">
    <property type="term" value="F:3-phosphoshikimate 1-carboxyvinyltransferase activity"/>
    <property type="evidence" value="ECO:0007669"/>
    <property type="project" value="UniProtKB-UniRule"/>
</dbReference>
<dbReference type="PIRSF" id="PIRSF000505">
    <property type="entry name" value="EPSPS"/>
    <property type="match status" value="1"/>
</dbReference>
<dbReference type="InterPro" id="IPR036968">
    <property type="entry name" value="Enolpyruvate_Tfrase_sf"/>
</dbReference>
<comment type="pathway">
    <text evidence="1 7">Metabolic intermediate biosynthesis; chorismate biosynthesis; chorismate from D-erythrose 4-phosphate and phosphoenolpyruvate: step 6/7.</text>
</comment>
<gene>
    <name evidence="7 9" type="primary">aroA</name>
    <name evidence="9" type="ORF">DPQ25_11890</name>
</gene>
<evidence type="ECO:0000256" key="2">
    <source>
        <dbReference type="ARBA" id="ARBA00009948"/>
    </source>
</evidence>
<evidence type="ECO:0000256" key="4">
    <source>
        <dbReference type="ARBA" id="ARBA00022679"/>
    </source>
</evidence>
<evidence type="ECO:0000256" key="1">
    <source>
        <dbReference type="ARBA" id="ARBA00004811"/>
    </source>
</evidence>
<feature type="binding site" evidence="7">
    <location>
        <position position="28"/>
    </location>
    <ligand>
        <name>3-phosphoshikimate</name>
        <dbReference type="ChEBI" id="CHEBI:145989"/>
    </ligand>
</feature>
<name>A0A328U9C0_9FIRM</name>
<evidence type="ECO:0000256" key="3">
    <source>
        <dbReference type="ARBA" id="ARBA00022605"/>
    </source>
</evidence>
<feature type="binding site" evidence="7">
    <location>
        <position position="338"/>
    </location>
    <ligand>
        <name>3-phosphoshikimate</name>
        <dbReference type="ChEBI" id="CHEBI:145989"/>
    </ligand>
</feature>
<dbReference type="PANTHER" id="PTHR21090:SF5">
    <property type="entry name" value="PENTAFUNCTIONAL AROM POLYPEPTIDE"/>
    <property type="match status" value="1"/>
</dbReference>
<feature type="binding site" evidence="7">
    <location>
        <position position="172"/>
    </location>
    <ligand>
        <name>3-phosphoshikimate</name>
        <dbReference type="ChEBI" id="CHEBI:145989"/>
    </ligand>
</feature>
<accession>A0A328U9C0</accession>
<dbReference type="AlphaFoldDB" id="A0A328U9C0"/>
<reference evidence="9 10" key="1">
    <citation type="submission" date="2018-06" db="EMBL/GenBank/DDBJ databases">
        <title>Noncontiguous genome sequence of Ruminococcaceae bacterium ASD2818.</title>
        <authorList>
            <person name="Chaplin A.V."/>
            <person name="Sokolova S.R."/>
            <person name="Kochetkova T.O."/>
            <person name="Goltsov A.Y."/>
            <person name="Trofimov D.Y."/>
            <person name="Efimov B.A."/>
        </authorList>
    </citation>
    <scope>NUCLEOTIDE SEQUENCE [LARGE SCALE GENOMIC DNA]</scope>
    <source>
        <strain evidence="9 10">ASD2818</strain>
    </source>
</reference>
<evidence type="ECO:0000256" key="5">
    <source>
        <dbReference type="ARBA" id="ARBA00023141"/>
    </source>
</evidence>
<feature type="binding site" evidence="7">
    <location>
        <position position="172"/>
    </location>
    <ligand>
        <name>phosphoenolpyruvate</name>
        <dbReference type="ChEBI" id="CHEBI:58702"/>
    </ligand>
</feature>
<feature type="binding site" evidence="7">
    <location>
        <position position="100"/>
    </location>
    <ligand>
        <name>phosphoenolpyruvate</name>
        <dbReference type="ChEBI" id="CHEBI:58702"/>
    </ligand>
</feature>
<dbReference type="PANTHER" id="PTHR21090">
    <property type="entry name" value="AROM/DEHYDROQUINATE SYNTHASE"/>
    <property type="match status" value="1"/>
</dbReference>
<dbReference type="GO" id="GO:0009073">
    <property type="term" value="P:aromatic amino acid family biosynthetic process"/>
    <property type="evidence" value="ECO:0007669"/>
    <property type="project" value="UniProtKB-KW"/>
</dbReference>
<comment type="subunit">
    <text evidence="7">Monomer.</text>
</comment>
<keyword evidence="4 7" id="KW-0808">Transferase</keyword>
<dbReference type="InterPro" id="IPR006264">
    <property type="entry name" value="EPSP_synthase"/>
</dbReference>
<dbReference type="SUPFAM" id="SSF55205">
    <property type="entry name" value="EPT/RTPC-like"/>
    <property type="match status" value="1"/>
</dbReference>
<comment type="function">
    <text evidence="7">Catalyzes the transfer of the enolpyruvyl moiety of phosphoenolpyruvate (PEP) to the 5-hydroxyl of shikimate-3-phosphate (S3P) to produce enolpyruvyl shikimate-3-phosphate and inorganic phosphate.</text>
</comment>
<sequence>MTELSHAGPAVCSPARLEGIVPAPPSKSVAHRAILCAALAALNKEPSRLAPIDLSKDISATLGAVSALGVSSAVNQWVCTIAPEVGFVRQSRTIDCCESGSTLRFLIPIFAALGVEARFTGQGRLPERPVGVYTDLLPLHGVACRTQGGLPLSISGKLEAGDYRLPGNISSQFITGLLLALPLLDGESRIHLSTPLESAAYVGMTIDVMKDFGVTVEPTEDGWRIPAGQHYHGCVYTVEGDWSQAAFFLAAGALGSKIGVSGLNPVSRQGDRAIEALLAQFGARLRWEDGALFCLSGELNGLTIDAAQIPDLVPILSVLGAYCQGRTHLENAARVRLKECDRLAAMAEGLQRLGCPVTQTPDSLAIGAPGRNTLAGGSVNGYNDHRIVMSFAIAALNAAGPISISDPASIQKSYPGFFRDYTSLGGNAHVSNVVLGN</sequence>
<dbReference type="GO" id="GO:0008652">
    <property type="term" value="P:amino acid biosynthetic process"/>
    <property type="evidence" value="ECO:0007669"/>
    <property type="project" value="UniProtKB-KW"/>
</dbReference>
<comment type="caution">
    <text evidence="7">Lacks conserved residue(s) required for the propagation of feature annotation.</text>
</comment>
<dbReference type="EMBL" id="QLYR01000010">
    <property type="protein sequence ID" value="RAQ22657.1"/>
    <property type="molecule type" value="Genomic_DNA"/>
</dbReference>
<feature type="binding site" evidence="7">
    <location>
        <position position="27"/>
    </location>
    <ligand>
        <name>3-phosphoshikimate</name>
        <dbReference type="ChEBI" id="CHEBI:145989"/>
    </ligand>
</feature>
<feature type="binding site" evidence="7">
    <location>
        <position position="32"/>
    </location>
    <ligand>
        <name>3-phosphoshikimate</name>
        <dbReference type="ChEBI" id="CHEBI:145989"/>
    </ligand>
</feature>
<dbReference type="InterPro" id="IPR023193">
    <property type="entry name" value="EPSP_synthase_CS"/>
</dbReference>
<dbReference type="PROSITE" id="PS00885">
    <property type="entry name" value="EPSP_SYNTHASE_2"/>
    <property type="match status" value="1"/>
</dbReference>
<dbReference type="NCBIfam" id="TIGR01356">
    <property type="entry name" value="aroA"/>
    <property type="match status" value="1"/>
</dbReference>
<dbReference type="InterPro" id="IPR001986">
    <property type="entry name" value="Enolpyruvate_Tfrase_dom"/>
</dbReference>
<dbReference type="RefSeq" id="WP_112333398.1">
    <property type="nucleotide sequence ID" value="NZ_JADPHD010000002.1"/>
</dbReference>
<evidence type="ECO:0000313" key="10">
    <source>
        <dbReference type="Proteomes" id="UP000249377"/>
    </source>
</evidence>
<comment type="subcellular location">
    <subcellularLocation>
        <location evidence="7">Cytoplasm</location>
    </subcellularLocation>
</comment>
<keyword evidence="5 7" id="KW-0057">Aromatic amino acid biosynthesis</keyword>
<keyword evidence="10" id="KW-1185">Reference proteome</keyword>
<dbReference type="GO" id="GO:0009423">
    <property type="term" value="P:chorismate biosynthetic process"/>
    <property type="evidence" value="ECO:0007669"/>
    <property type="project" value="UniProtKB-UniRule"/>
</dbReference>
<evidence type="ECO:0000259" key="8">
    <source>
        <dbReference type="Pfam" id="PF00275"/>
    </source>
</evidence>
<organism evidence="9 10">
    <name type="scientific">Hydrogeniiclostridium mannosilyticum</name>
    <dbReference type="NCBI Taxonomy" id="2764322"/>
    <lineage>
        <taxon>Bacteria</taxon>
        <taxon>Bacillati</taxon>
        <taxon>Bacillota</taxon>
        <taxon>Clostridia</taxon>
        <taxon>Eubacteriales</taxon>
        <taxon>Acutalibacteraceae</taxon>
        <taxon>Hydrogeniiclostridium</taxon>
    </lineage>
</organism>
<feature type="binding site" evidence="7">
    <location>
        <position position="412"/>
    </location>
    <ligand>
        <name>phosphoenolpyruvate</name>
        <dbReference type="ChEBI" id="CHEBI:58702"/>
    </ligand>
</feature>
<evidence type="ECO:0000313" key="9">
    <source>
        <dbReference type="EMBL" id="RAQ22657.1"/>
    </source>
</evidence>
<feature type="binding site" evidence="7">
    <location>
        <position position="198"/>
    </location>
    <ligand>
        <name>3-phosphoshikimate</name>
        <dbReference type="ChEBI" id="CHEBI:145989"/>
    </ligand>
</feature>
<feature type="binding site" evidence="7">
    <location>
        <position position="311"/>
    </location>
    <ligand>
        <name>3-phosphoshikimate</name>
        <dbReference type="ChEBI" id="CHEBI:145989"/>
    </ligand>
</feature>
<feature type="binding site" evidence="7">
    <location>
        <position position="128"/>
    </location>
    <ligand>
        <name>phosphoenolpyruvate</name>
        <dbReference type="ChEBI" id="CHEBI:58702"/>
    </ligand>
</feature>
<evidence type="ECO:0000256" key="6">
    <source>
        <dbReference type="ARBA" id="ARBA00044633"/>
    </source>
</evidence>
<feature type="domain" description="Enolpyruvate transferase" evidence="8">
    <location>
        <begin position="14"/>
        <end position="419"/>
    </location>
</feature>
<feature type="binding site" evidence="7">
    <location>
        <position position="342"/>
    </location>
    <ligand>
        <name>phosphoenolpyruvate</name>
        <dbReference type="ChEBI" id="CHEBI:58702"/>
    </ligand>
</feature>
<feature type="binding site" evidence="7">
    <location>
        <position position="170"/>
    </location>
    <ligand>
        <name>3-phosphoshikimate</name>
        <dbReference type="ChEBI" id="CHEBI:145989"/>
    </ligand>
</feature>
<comment type="caution">
    <text evidence="9">The sequence shown here is derived from an EMBL/GenBank/DDBJ whole genome shotgun (WGS) entry which is preliminary data.</text>
</comment>
<feature type="active site" description="Proton acceptor" evidence="7">
    <location>
        <position position="311"/>
    </location>
</feature>
<keyword evidence="7" id="KW-0963">Cytoplasm</keyword>